<dbReference type="EMBL" id="LAZR01020349">
    <property type="protein sequence ID" value="KKL89215.1"/>
    <property type="molecule type" value="Genomic_DNA"/>
</dbReference>
<organism evidence="1">
    <name type="scientific">marine sediment metagenome</name>
    <dbReference type="NCBI Taxonomy" id="412755"/>
    <lineage>
        <taxon>unclassified sequences</taxon>
        <taxon>metagenomes</taxon>
        <taxon>ecological metagenomes</taxon>
    </lineage>
</organism>
<proteinExistence type="predicted"/>
<protein>
    <submittedName>
        <fullName evidence="1">Uncharacterized protein</fullName>
    </submittedName>
</protein>
<dbReference type="AlphaFoldDB" id="A0A0F9I5W4"/>
<gene>
    <name evidence="1" type="ORF">LCGC14_1916990</name>
</gene>
<evidence type="ECO:0000313" key="1">
    <source>
        <dbReference type="EMBL" id="KKL89215.1"/>
    </source>
</evidence>
<sequence length="130" mass="14411">MTSKQQLYGRSAKDLLHRWDTGQTVFTIEMGGLGPGYEQALQIAMFEMLRHFVNHSPRIAKSKLRDDDKWPAIRDALWNLESLNGLGLSGAQAGAATQLAAHFYLDGPVKTLAGEKTRTIQVSKIFPQIA</sequence>
<accession>A0A0F9I5W4</accession>
<name>A0A0F9I5W4_9ZZZZ</name>
<comment type="caution">
    <text evidence="1">The sequence shown here is derived from an EMBL/GenBank/DDBJ whole genome shotgun (WGS) entry which is preliminary data.</text>
</comment>
<reference evidence="1" key="1">
    <citation type="journal article" date="2015" name="Nature">
        <title>Complex archaea that bridge the gap between prokaryotes and eukaryotes.</title>
        <authorList>
            <person name="Spang A."/>
            <person name="Saw J.H."/>
            <person name="Jorgensen S.L."/>
            <person name="Zaremba-Niedzwiedzka K."/>
            <person name="Martijn J."/>
            <person name="Lind A.E."/>
            <person name="van Eijk R."/>
            <person name="Schleper C."/>
            <person name="Guy L."/>
            <person name="Ettema T.J."/>
        </authorList>
    </citation>
    <scope>NUCLEOTIDE SEQUENCE</scope>
</reference>